<keyword evidence="2" id="KW-0963">Cytoplasm</keyword>
<evidence type="ECO:0000256" key="3">
    <source>
        <dbReference type="ARBA" id="ARBA00022574"/>
    </source>
</evidence>
<evidence type="ECO:0000256" key="7">
    <source>
        <dbReference type="PROSITE-ProRule" id="PRU00221"/>
    </source>
</evidence>
<sequence length="1172" mass="126159">MAGSNAMELKRELAQVPITAVAFYRDAASNALHVLASEDTDLVVYRVSGNDNVSAKHDVQKPLARVRILSAQPIHGIYVHQPEGSDPSAGRVLLWGGSSVAMLKVSDLDLQGQGSASPSKRVARLRAPDWIYDGAISIADENLAVLVTAHNEVITVRFDEHAATAVLSSTLVSPSRPMLYAANVCWTSPTDVLVAAGTVFGDILVWMHTFDADSSPRTQQTTRPRMLYSLSGHEGSIFGVHMSPLMEMPDGSAVRLLASCSDDRTIRLWNITESGAGEGDVAVLDAVGKVEASDTGFRCAPAVYGEDGAGAKGRADLSPVATAMGHASRIWGVRFGLPSTTSLTDSQRQLWGGAENKGLLSVYSFGEDATVQKWTVDIVAALQMPQSAALVHSKTYTLHDGKHLWSRNIFCSVEDGVATTHVLAGGADSKITLVKDTADVAGNTKTYNGAETWEIDDIVLATEPPQAGAKQRKEVIGRYDFVTPDILLAVSNMGKVLLATFDGKDATWEELSVEDEATREDMKNIYALKTVSYGGALLGSITGGVYYFGLRDRRMVKAATLAGRVVEMNTLSKTFQGAAGDAEAIIHLHRDAASVHLTIDRETGAVKSQEEIVGLDSRFVAISAARIDDLLAIGSRHGWIALLRRDADTGAFRPILNLPPASGDAVTAIVPLPPSPTAPAARRTKYILTTSRDGKYRIFQLHVGNGEDGAAHMTLLHETAPPFGPWIEGAWFTDDPAPELILYGFRSKDFVVWNETRREELATMDCGGAHRTFRLAYDAQDASRVRFAFTRTSRLVVHSQRGVFYELVRLGQHGREIRSLAAAGRYVATGAEDTSIRLWEPDVGGGVAMMQHRAYLKRHVVGLQKLQWMGDEHLFSSGGNEELFAWRVRTLDSAYAGRVAVVCEGVFADKSPVGDLRIMDFDVSPDGGGDERQGSTLVTMAFSNSALKTYRYTAAGGFALVCEGLYTGACLTQARHLETSDATGGLHVVTASTDGHIALWRGSSSSGKYELMQTLRVHQSSVKSLAMTRLAGGRRGSGIVTGGDDNALAWTLLKREEEEHSTAAAGLACYQAELGTMVRRAHAAAITGIALLEEEQNSSNTGETRCVSVSNDQWVKTWRMREGVDGMELLGETYSGVADAGDVVVLEGSGDSRRRSVMVAGVGLEIWRLESG</sequence>
<dbReference type="Pfam" id="PF00400">
    <property type="entry name" value="WD40"/>
    <property type="match status" value="2"/>
</dbReference>
<comment type="similarity">
    <text evidence="6">Belongs to the WD repeat WDR6 family.</text>
</comment>
<dbReference type="SUPFAM" id="SSF50978">
    <property type="entry name" value="WD40 repeat-like"/>
    <property type="match status" value="2"/>
</dbReference>
<gene>
    <name evidence="8" type="ORF">LMH87_006138</name>
</gene>
<dbReference type="InterPro" id="IPR015943">
    <property type="entry name" value="WD40/YVTN_repeat-like_dom_sf"/>
</dbReference>
<evidence type="ECO:0008006" key="10">
    <source>
        <dbReference type="Google" id="ProtNLM"/>
    </source>
</evidence>
<dbReference type="InterPro" id="IPR036322">
    <property type="entry name" value="WD40_repeat_dom_sf"/>
</dbReference>
<evidence type="ECO:0000256" key="2">
    <source>
        <dbReference type="ARBA" id="ARBA00022490"/>
    </source>
</evidence>
<dbReference type="SMART" id="SM00320">
    <property type="entry name" value="WD40"/>
    <property type="match status" value="8"/>
</dbReference>
<evidence type="ECO:0000256" key="4">
    <source>
        <dbReference type="ARBA" id="ARBA00022694"/>
    </source>
</evidence>
<dbReference type="InterPro" id="IPR019775">
    <property type="entry name" value="WD40_repeat_CS"/>
</dbReference>
<dbReference type="GeneID" id="80893297"/>
<dbReference type="InterPro" id="IPR051973">
    <property type="entry name" value="tRNA_Anticodon_Mtase-Reg"/>
</dbReference>
<dbReference type="PANTHER" id="PTHR14344:SF3">
    <property type="entry name" value="WD REPEAT-CONTAINING PROTEIN 6"/>
    <property type="match status" value="1"/>
</dbReference>
<evidence type="ECO:0000256" key="1">
    <source>
        <dbReference type="ARBA" id="ARBA00004496"/>
    </source>
</evidence>
<keyword evidence="4" id="KW-0819">tRNA processing</keyword>
<comment type="subcellular location">
    <subcellularLocation>
        <location evidence="1">Cytoplasm</location>
    </subcellularLocation>
</comment>
<organism evidence="8 9">
    <name type="scientific">Akanthomyces muscarius</name>
    <name type="common">Entomopathogenic fungus</name>
    <name type="synonym">Lecanicillium muscarium</name>
    <dbReference type="NCBI Taxonomy" id="2231603"/>
    <lineage>
        <taxon>Eukaryota</taxon>
        <taxon>Fungi</taxon>
        <taxon>Dikarya</taxon>
        <taxon>Ascomycota</taxon>
        <taxon>Pezizomycotina</taxon>
        <taxon>Sordariomycetes</taxon>
        <taxon>Hypocreomycetidae</taxon>
        <taxon>Hypocreales</taxon>
        <taxon>Cordycipitaceae</taxon>
        <taxon>Akanthomyces</taxon>
    </lineage>
</organism>
<accession>A0A9W8QQ75</accession>
<dbReference type="GO" id="GO:0030488">
    <property type="term" value="P:tRNA methylation"/>
    <property type="evidence" value="ECO:0007669"/>
    <property type="project" value="TreeGrafter"/>
</dbReference>
<reference evidence="8" key="1">
    <citation type="journal article" date="2023" name="Access Microbiol">
        <title>De-novo genome assembly for Akanthomyces muscarius, a biocontrol agent of insect agricultural pests.</title>
        <authorList>
            <person name="Erdos Z."/>
            <person name="Studholme D.J."/>
            <person name="Raymond B."/>
            <person name="Sharma M."/>
        </authorList>
    </citation>
    <scope>NUCLEOTIDE SEQUENCE</scope>
    <source>
        <strain evidence="8">Ve6</strain>
    </source>
</reference>
<dbReference type="InterPro" id="IPR001680">
    <property type="entry name" value="WD40_rpt"/>
</dbReference>
<protein>
    <recommendedName>
        <fullName evidence="10">WD repeat protein</fullName>
    </recommendedName>
</protein>
<name>A0A9W8QQ75_AKAMU</name>
<proteinExistence type="inferred from homology"/>
<keyword evidence="5" id="KW-0677">Repeat</keyword>
<evidence type="ECO:0000313" key="8">
    <source>
        <dbReference type="EMBL" id="KAJ4164464.1"/>
    </source>
</evidence>
<evidence type="ECO:0000256" key="5">
    <source>
        <dbReference type="ARBA" id="ARBA00022737"/>
    </source>
</evidence>
<evidence type="ECO:0000313" key="9">
    <source>
        <dbReference type="Proteomes" id="UP001144673"/>
    </source>
</evidence>
<dbReference type="PANTHER" id="PTHR14344">
    <property type="entry name" value="WD REPEAT PROTEIN"/>
    <property type="match status" value="1"/>
</dbReference>
<dbReference type="EMBL" id="JAJHUN010000001">
    <property type="protein sequence ID" value="KAJ4164464.1"/>
    <property type="molecule type" value="Genomic_DNA"/>
</dbReference>
<feature type="repeat" description="WD" evidence="7">
    <location>
        <begin position="810"/>
        <end position="840"/>
    </location>
</feature>
<evidence type="ECO:0000256" key="6">
    <source>
        <dbReference type="ARBA" id="ARBA00038255"/>
    </source>
</evidence>
<dbReference type="AlphaFoldDB" id="A0A9W8QQ75"/>
<dbReference type="PROSITE" id="PS00678">
    <property type="entry name" value="WD_REPEATS_1"/>
    <property type="match status" value="1"/>
</dbReference>
<dbReference type="Proteomes" id="UP001144673">
    <property type="component" value="Chromosome 1"/>
</dbReference>
<dbReference type="KEGG" id="amus:LMH87_006138"/>
<keyword evidence="3 7" id="KW-0853">WD repeat</keyword>
<comment type="caution">
    <text evidence="8">The sequence shown here is derived from an EMBL/GenBank/DDBJ whole genome shotgun (WGS) entry which is preliminary data.</text>
</comment>
<dbReference type="RefSeq" id="XP_056059379.1">
    <property type="nucleotide sequence ID" value="XM_056203977.1"/>
</dbReference>
<dbReference type="GO" id="GO:0005737">
    <property type="term" value="C:cytoplasm"/>
    <property type="evidence" value="ECO:0007669"/>
    <property type="project" value="UniProtKB-SubCell"/>
</dbReference>
<keyword evidence="9" id="KW-1185">Reference proteome</keyword>
<dbReference type="PROSITE" id="PS50082">
    <property type="entry name" value="WD_REPEATS_2"/>
    <property type="match status" value="2"/>
</dbReference>
<dbReference type="Gene3D" id="2.130.10.10">
    <property type="entry name" value="YVTN repeat-like/Quinoprotein amine dehydrogenase"/>
    <property type="match status" value="3"/>
</dbReference>
<feature type="repeat" description="WD" evidence="7">
    <location>
        <begin position="230"/>
        <end position="271"/>
    </location>
</feature>